<comment type="caution">
    <text evidence="5">The sequence shown here is derived from an EMBL/GenBank/DDBJ whole genome shotgun (WGS) entry which is preliminary data.</text>
</comment>
<dbReference type="Pfam" id="PF07883">
    <property type="entry name" value="Cupin_2"/>
    <property type="match status" value="1"/>
</dbReference>
<dbReference type="Pfam" id="PF12833">
    <property type="entry name" value="HTH_18"/>
    <property type="match status" value="1"/>
</dbReference>
<dbReference type="PROSITE" id="PS01124">
    <property type="entry name" value="HTH_ARAC_FAMILY_2"/>
    <property type="match status" value="1"/>
</dbReference>
<keyword evidence="2" id="KW-0238">DNA-binding</keyword>
<sequence>MNLSIDFFQSVTREGDSYIGFHSHTGYELVYYVNGSGETQIADKKHAYEAGRFAVIQPGVRHDELRRTDTDVIYLVFFYDNTAVPLETGFYYDHDDGRIKLLLDRMSMELSSKSRYYNIQLHCLLTEIIVEIGRMANTPSVEEADHKLAYAKSYIEQYFCEKMDLSGLARTLGYSYDYFRHIFKTYTGYAPMQYVVQQRIERAKQMLIQSDKPITTISVECGFASTPQFCTMFKKQVSVSPRRFRTMQ</sequence>
<dbReference type="GO" id="GO:0043565">
    <property type="term" value="F:sequence-specific DNA binding"/>
    <property type="evidence" value="ECO:0007669"/>
    <property type="project" value="InterPro"/>
</dbReference>
<dbReference type="GO" id="GO:0003700">
    <property type="term" value="F:DNA-binding transcription factor activity"/>
    <property type="evidence" value="ECO:0007669"/>
    <property type="project" value="InterPro"/>
</dbReference>
<dbReference type="OrthoDB" id="2631408at2"/>
<dbReference type="InterPro" id="IPR018060">
    <property type="entry name" value="HTH_AraC"/>
</dbReference>
<dbReference type="SUPFAM" id="SSF46689">
    <property type="entry name" value="Homeodomain-like"/>
    <property type="match status" value="2"/>
</dbReference>
<dbReference type="PANTHER" id="PTHR43280:SF30">
    <property type="entry name" value="MMSAB OPERON REGULATORY PROTEIN"/>
    <property type="match status" value="1"/>
</dbReference>
<evidence type="ECO:0000259" key="4">
    <source>
        <dbReference type="PROSITE" id="PS01124"/>
    </source>
</evidence>
<dbReference type="Gene3D" id="1.10.10.60">
    <property type="entry name" value="Homeodomain-like"/>
    <property type="match status" value="2"/>
</dbReference>
<evidence type="ECO:0000256" key="1">
    <source>
        <dbReference type="ARBA" id="ARBA00023015"/>
    </source>
</evidence>
<dbReference type="AlphaFoldDB" id="A0A329MIF2"/>
<dbReference type="PROSITE" id="PS00041">
    <property type="entry name" value="HTH_ARAC_FAMILY_1"/>
    <property type="match status" value="1"/>
</dbReference>
<name>A0A329MIF2_9BACL</name>
<proteinExistence type="predicted"/>
<dbReference type="InterPro" id="IPR014710">
    <property type="entry name" value="RmlC-like_jellyroll"/>
</dbReference>
<dbReference type="Proteomes" id="UP000250369">
    <property type="component" value="Unassembled WGS sequence"/>
</dbReference>
<feature type="domain" description="HTH araC/xylS-type" evidence="4">
    <location>
        <begin position="149"/>
        <end position="247"/>
    </location>
</feature>
<dbReference type="InterPro" id="IPR018062">
    <property type="entry name" value="HTH_AraC-typ_CS"/>
</dbReference>
<dbReference type="RefSeq" id="WP_113032520.1">
    <property type="nucleotide sequence ID" value="NZ_QMFB01000011.1"/>
</dbReference>
<organism evidence="5 6">
    <name type="scientific">Paenibacillus contaminans</name>
    <dbReference type="NCBI Taxonomy" id="450362"/>
    <lineage>
        <taxon>Bacteria</taxon>
        <taxon>Bacillati</taxon>
        <taxon>Bacillota</taxon>
        <taxon>Bacilli</taxon>
        <taxon>Bacillales</taxon>
        <taxon>Paenibacillaceae</taxon>
        <taxon>Paenibacillus</taxon>
    </lineage>
</organism>
<protein>
    <recommendedName>
        <fullName evidence="4">HTH araC/xylS-type domain-containing protein</fullName>
    </recommendedName>
</protein>
<dbReference type="PANTHER" id="PTHR43280">
    <property type="entry name" value="ARAC-FAMILY TRANSCRIPTIONAL REGULATOR"/>
    <property type="match status" value="1"/>
</dbReference>
<dbReference type="InterPro" id="IPR037923">
    <property type="entry name" value="HTH-like"/>
</dbReference>
<keyword evidence="1" id="KW-0805">Transcription regulation</keyword>
<dbReference type="SUPFAM" id="SSF51215">
    <property type="entry name" value="Regulatory protein AraC"/>
    <property type="match status" value="1"/>
</dbReference>
<evidence type="ECO:0000256" key="3">
    <source>
        <dbReference type="ARBA" id="ARBA00023163"/>
    </source>
</evidence>
<dbReference type="CDD" id="cd02208">
    <property type="entry name" value="cupin_RmlC-like"/>
    <property type="match status" value="1"/>
</dbReference>
<keyword evidence="6" id="KW-1185">Reference proteome</keyword>
<evidence type="ECO:0000313" key="6">
    <source>
        <dbReference type="Proteomes" id="UP000250369"/>
    </source>
</evidence>
<evidence type="ECO:0000313" key="5">
    <source>
        <dbReference type="EMBL" id="RAV19615.1"/>
    </source>
</evidence>
<dbReference type="EMBL" id="QMFB01000011">
    <property type="protein sequence ID" value="RAV19615.1"/>
    <property type="molecule type" value="Genomic_DNA"/>
</dbReference>
<dbReference type="InterPro" id="IPR009057">
    <property type="entry name" value="Homeodomain-like_sf"/>
</dbReference>
<dbReference type="Gene3D" id="2.60.120.10">
    <property type="entry name" value="Jelly Rolls"/>
    <property type="match status" value="1"/>
</dbReference>
<evidence type="ECO:0000256" key="2">
    <source>
        <dbReference type="ARBA" id="ARBA00023125"/>
    </source>
</evidence>
<keyword evidence="3" id="KW-0804">Transcription</keyword>
<dbReference type="SMART" id="SM00342">
    <property type="entry name" value="HTH_ARAC"/>
    <property type="match status" value="1"/>
</dbReference>
<dbReference type="InterPro" id="IPR013096">
    <property type="entry name" value="Cupin_2"/>
</dbReference>
<gene>
    <name evidence="5" type="ORF">DQG23_19320</name>
</gene>
<reference evidence="5 6" key="1">
    <citation type="journal article" date="2009" name="Int. J. Syst. Evol. Microbiol.">
        <title>Paenibacillus contaminans sp. nov., isolated from a contaminated laboratory plate.</title>
        <authorList>
            <person name="Chou J.H."/>
            <person name="Lee J.H."/>
            <person name="Lin M.C."/>
            <person name="Chang P.S."/>
            <person name="Arun A.B."/>
            <person name="Young C.C."/>
            <person name="Chen W.M."/>
        </authorList>
    </citation>
    <scope>NUCLEOTIDE SEQUENCE [LARGE SCALE GENOMIC DNA]</scope>
    <source>
        <strain evidence="5 6">CKOBP-6</strain>
    </source>
</reference>
<accession>A0A329MIF2</accession>